<gene>
    <name evidence="3" type="ORF">U9M48_012629</name>
</gene>
<dbReference type="EMBL" id="CP144747">
    <property type="protein sequence ID" value="WVZ62940.1"/>
    <property type="molecule type" value="Genomic_DNA"/>
</dbReference>
<dbReference type="InterPro" id="IPR036885">
    <property type="entry name" value="SWIB_MDM2_dom_sf"/>
</dbReference>
<evidence type="ECO:0000259" key="2">
    <source>
        <dbReference type="Pfam" id="PF02201"/>
    </source>
</evidence>
<feature type="domain" description="DM2" evidence="2">
    <location>
        <begin position="172"/>
        <end position="209"/>
    </location>
</feature>
<name>A0AAQ3SXW7_PASNO</name>
<dbReference type="Gene3D" id="1.10.245.10">
    <property type="entry name" value="SWIB/MDM2 domain"/>
    <property type="match status" value="1"/>
</dbReference>
<feature type="region of interest" description="Disordered" evidence="1">
    <location>
        <begin position="75"/>
        <end position="98"/>
    </location>
</feature>
<protein>
    <recommendedName>
        <fullName evidence="2">DM2 domain-containing protein</fullName>
    </recommendedName>
</protein>
<reference evidence="3 4" key="1">
    <citation type="submission" date="2024-02" db="EMBL/GenBank/DDBJ databases">
        <title>High-quality chromosome-scale genome assembly of Pensacola bahiagrass (Paspalum notatum Flugge var. saurae).</title>
        <authorList>
            <person name="Vega J.M."/>
            <person name="Podio M."/>
            <person name="Orjuela J."/>
            <person name="Siena L.A."/>
            <person name="Pessino S.C."/>
            <person name="Combes M.C."/>
            <person name="Mariac C."/>
            <person name="Albertini E."/>
            <person name="Pupilli F."/>
            <person name="Ortiz J.P.A."/>
            <person name="Leblanc O."/>
        </authorList>
    </citation>
    <scope>NUCLEOTIDE SEQUENCE [LARGE SCALE GENOMIC DNA]</scope>
    <source>
        <strain evidence="3">R1</strain>
        <tissue evidence="3">Leaf</tissue>
    </source>
</reference>
<dbReference type="InterPro" id="IPR003121">
    <property type="entry name" value="SWIB_MDM2_domain"/>
</dbReference>
<accession>A0AAQ3SXW7</accession>
<dbReference type="SUPFAM" id="SSF47592">
    <property type="entry name" value="SWIB/MDM2 domain"/>
    <property type="match status" value="1"/>
</dbReference>
<evidence type="ECO:0000313" key="4">
    <source>
        <dbReference type="Proteomes" id="UP001341281"/>
    </source>
</evidence>
<organism evidence="3 4">
    <name type="scientific">Paspalum notatum var. saurae</name>
    <dbReference type="NCBI Taxonomy" id="547442"/>
    <lineage>
        <taxon>Eukaryota</taxon>
        <taxon>Viridiplantae</taxon>
        <taxon>Streptophyta</taxon>
        <taxon>Embryophyta</taxon>
        <taxon>Tracheophyta</taxon>
        <taxon>Spermatophyta</taxon>
        <taxon>Magnoliopsida</taxon>
        <taxon>Liliopsida</taxon>
        <taxon>Poales</taxon>
        <taxon>Poaceae</taxon>
        <taxon>PACMAD clade</taxon>
        <taxon>Panicoideae</taxon>
        <taxon>Andropogonodae</taxon>
        <taxon>Paspaleae</taxon>
        <taxon>Paspalinae</taxon>
        <taxon>Paspalum</taxon>
    </lineage>
</organism>
<proteinExistence type="predicted"/>
<sequence length="215" mass="22928">MAAVGRVEGRRRAARLEMAAVGCAEGKVGDGGDITISRAGAQSMALGGGAPSMADGDWGLLEAVDRGPYFACTSHKEGRGSSEEGSLPSSSVTGLQESAAGCPKECSESMKSSMFIKRKCSFPREGELVNSASPRWHRYFGEGDQQGSDGALIDSNMPVYVARYCENEEQSLDPTNKNIVNCDEKLKTVLLGRSKVELSELPMIVKVHFPKVSMS</sequence>
<dbReference type="Proteomes" id="UP001341281">
    <property type="component" value="Chromosome 03"/>
</dbReference>
<dbReference type="Pfam" id="PF02201">
    <property type="entry name" value="SWIB"/>
    <property type="match status" value="1"/>
</dbReference>
<keyword evidence="4" id="KW-1185">Reference proteome</keyword>
<evidence type="ECO:0000313" key="3">
    <source>
        <dbReference type="EMBL" id="WVZ62940.1"/>
    </source>
</evidence>
<evidence type="ECO:0000256" key="1">
    <source>
        <dbReference type="SAM" id="MobiDB-lite"/>
    </source>
</evidence>
<dbReference type="AlphaFoldDB" id="A0AAQ3SXW7"/>